<dbReference type="InterPro" id="IPR036514">
    <property type="entry name" value="SGNH_hydro_sf"/>
</dbReference>
<protein>
    <submittedName>
        <fullName evidence="2">Lipolytic protein</fullName>
    </submittedName>
</protein>
<evidence type="ECO:0000259" key="1">
    <source>
        <dbReference type="Pfam" id="PF13472"/>
    </source>
</evidence>
<dbReference type="SUPFAM" id="SSF52266">
    <property type="entry name" value="SGNH hydrolase"/>
    <property type="match status" value="1"/>
</dbReference>
<dbReference type="Gene3D" id="3.40.50.1110">
    <property type="entry name" value="SGNH hydrolase"/>
    <property type="match status" value="1"/>
</dbReference>
<organism evidence="2 3">
    <name type="scientific">Vibrio ichthyoenteri ATCC 700023</name>
    <dbReference type="NCBI Taxonomy" id="870968"/>
    <lineage>
        <taxon>Bacteria</taxon>
        <taxon>Pseudomonadati</taxon>
        <taxon>Pseudomonadota</taxon>
        <taxon>Gammaproteobacteria</taxon>
        <taxon>Vibrionales</taxon>
        <taxon>Vibrionaceae</taxon>
        <taxon>Vibrio</taxon>
    </lineage>
</organism>
<dbReference type="RefSeq" id="WP_006714508.1">
    <property type="nucleotide sequence ID" value="NZ_AFWF01000302.1"/>
</dbReference>
<sequence>MKSGLKSVLCFGDSNTWGYIPLHGGRYEYSARWTTLLEQMLPANWQVINEGLPGRTTGFHESIHSPHSGLGYFLPCLEKHQPDIVIIMLGTNDLQSHLSLSPADIASGAGELAKYAQFFAHQNQGQPNNVLLVCPTPIDEIGFAAQGFVGAKAKSMQFHHYFQAKARELDCDYLNAGNVVNVCSIEGVHWPADQHANFARAIYQQLAPQLDAELTLAPSTD</sequence>
<evidence type="ECO:0000313" key="2">
    <source>
        <dbReference type="EMBL" id="EGU31068.1"/>
    </source>
</evidence>
<name>F9S7Q0_9VIBR</name>
<reference evidence="2 3" key="1">
    <citation type="journal article" date="2012" name="Int. J. Syst. Evol. Microbiol.">
        <title>Vibrio caribbeanicus sp. nov., isolated from the marine sponge Scleritoderma cyanea.</title>
        <authorList>
            <person name="Hoffmann M."/>
            <person name="Monday S.R."/>
            <person name="Allard M.W."/>
            <person name="Strain E.A."/>
            <person name="Whittaker P."/>
            <person name="Naum M."/>
            <person name="McCarthy P.J."/>
            <person name="Lopez J.V."/>
            <person name="Fischer M."/>
            <person name="Brown E.W."/>
        </authorList>
    </citation>
    <scope>NUCLEOTIDE SEQUENCE [LARGE SCALE GENOMIC DNA]</scope>
    <source>
        <strain evidence="2 3">ATCC 700023</strain>
    </source>
</reference>
<feature type="domain" description="SGNH hydrolase-type esterase" evidence="1">
    <location>
        <begin position="10"/>
        <end position="180"/>
    </location>
</feature>
<keyword evidence="3" id="KW-1185">Reference proteome</keyword>
<comment type="caution">
    <text evidence="2">The sequence shown here is derived from an EMBL/GenBank/DDBJ whole genome shotgun (WGS) entry which is preliminary data.</text>
</comment>
<dbReference type="GO" id="GO:0016788">
    <property type="term" value="F:hydrolase activity, acting on ester bonds"/>
    <property type="evidence" value="ECO:0007669"/>
    <property type="project" value="UniProtKB-ARBA"/>
</dbReference>
<dbReference type="Pfam" id="PF13472">
    <property type="entry name" value="Lipase_GDSL_2"/>
    <property type="match status" value="1"/>
</dbReference>
<accession>F9S7Q0</accession>
<gene>
    <name evidence="2" type="ORF">VII00023_08659</name>
</gene>
<dbReference type="InterPro" id="IPR051532">
    <property type="entry name" value="Ester_Hydrolysis_Enzymes"/>
</dbReference>
<dbReference type="InterPro" id="IPR013830">
    <property type="entry name" value="SGNH_hydro"/>
</dbReference>
<dbReference type="OrthoDB" id="164654at2"/>
<dbReference type="PANTHER" id="PTHR30383">
    <property type="entry name" value="THIOESTERASE 1/PROTEASE 1/LYSOPHOSPHOLIPASE L1"/>
    <property type="match status" value="1"/>
</dbReference>
<evidence type="ECO:0000313" key="3">
    <source>
        <dbReference type="Proteomes" id="UP000004605"/>
    </source>
</evidence>
<proteinExistence type="predicted"/>
<dbReference type="CDD" id="cd01839">
    <property type="entry name" value="SGNH_arylesterase_like"/>
    <property type="match status" value="1"/>
</dbReference>
<dbReference type="EMBL" id="AFWF01000302">
    <property type="protein sequence ID" value="EGU31068.1"/>
    <property type="molecule type" value="Genomic_DNA"/>
</dbReference>
<dbReference type="AlphaFoldDB" id="F9S7Q0"/>
<dbReference type="Proteomes" id="UP000004605">
    <property type="component" value="Unassembled WGS sequence"/>
</dbReference>